<reference evidence="1" key="1">
    <citation type="journal article" date="2020" name="Phytopathology">
        <title>Genome Sequence Resources of Colletotrichum truncatum, C. plurivorum, C. musicola, and C. sojae: Four Species Pathogenic to Soybean (Glycine max).</title>
        <authorList>
            <person name="Rogerio F."/>
            <person name="Boufleur T.R."/>
            <person name="Ciampi-Guillardi M."/>
            <person name="Sukno S.A."/>
            <person name="Thon M.R."/>
            <person name="Massola Junior N.S."/>
            <person name="Baroncelli R."/>
        </authorList>
    </citation>
    <scope>NUCLEOTIDE SEQUENCE</scope>
    <source>
        <strain evidence="1">LFN0074</strain>
    </source>
</reference>
<keyword evidence="2" id="KW-1185">Reference proteome</keyword>
<proteinExistence type="predicted"/>
<sequence length="121" mass="13445">MRRTRPQGPDNIGDLRTTLRQLDNKLRAGSSKQGEVEKEIAAELGGYFYRNDASFFLGIAIMKKQPCRWKMMECPIDDKFLPAIQKLTAKAGTAVWKSTSFLHIAPLAPTVSAALGPTQQH</sequence>
<accession>A0A8H6MIF0</accession>
<organism evidence="1 2">
    <name type="scientific">Colletotrichum musicola</name>
    <dbReference type="NCBI Taxonomy" id="2175873"/>
    <lineage>
        <taxon>Eukaryota</taxon>
        <taxon>Fungi</taxon>
        <taxon>Dikarya</taxon>
        <taxon>Ascomycota</taxon>
        <taxon>Pezizomycotina</taxon>
        <taxon>Sordariomycetes</taxon>
        <taxon>Hypocreomycetidae</taxon>
        <taxon>Glomerellales</taxon>
        <taxon>Glomerellaceae</taxon>
        <taxon>Colletotrichum</taxon>
        <taxon>Colletotrichum orchidearum species complex</taxon>
    </lineage>
</organism>
<evidence type="ECO:0000313" key="2">
    <source>
        <dbReference type="Proteomes" id="UP000639643"/>
    </source>
</evidence>
<dbReference type="Proteomes" id="UP000639643">
    <property type="component" value="Unassembled WGS sequence"/>
</dbReference>
<dbReference type="EMBL" id="WIGM01002117">
    <property type="protein sequence ID" value="KAF6783742.1"/>
    <property type="molecule type" value="Genomic_DNA"/>
</dbReference>
<dbReference type="AlphaFoldDB" id="A0A8H6MIF0"/>
<protein>
    <submittedName>
        <fullName evidence="1">Phosphoglycerate mutase</fullName>
    </submittedName>
</protein>
<name>A0A8H6MIF0_9PEZI</name>
<evidence type="ECO:0000313" key="1">
    <source>
        <dbReference type="EMBL" id="KAF6783742.1"/>
    </source>
</evidence>
<gene>
    <name evidence="1" type="ORF">CMUS01_16658</name>
</gene>
<comment type="caution">
    <text evidence="1">The sequence shown here is derived from an EMBL/GenBank/DDBJ whole genome shotgun (WGS) entry which is preliminary data.</text>
</comment>